<dbReference type="InterPro" id="IPR038377">
    <property type="entry name" value="Na/Glc_symporter_sf"/>
</dbReference>
<dbReference type="Pfam" id="PF00474">
    <property type="entry name" value="SSF"/>
    <property type="match status" value="1"/>
</dbReference>
<feature type="transmembrane region" description="Helical" evidence="7">
    <location>
        <begin position="206"/>
        <end position="223"/>
    </location>
</feature>
<keyword evidence="3 7" id="KW-0812">Transmembrane</keyword>
<feature type="transmembrane region" description="Helical" evidence="7">
    <location>
        <begin position="175"/>
        <end position="194"/>
    </location>
</feature>
<comment type="caution">
    <text evidence="8">The sequence shown here is derived from an EMBL/GenBank/DDBJ whole genome shotgun (WGS) entry which is preliminary data.</text>
</comment>
<organism evidence="8 9">
    <name type="scientific">Gryllotalpicola daejeonensis</name>
    <dbReference type="NCBI Taxonomy" id="993087"/>
    <lineage>
        <taxon>Bacteria</taxon>
        <taxon>Bacillati</taxon>
        <taxon>Actinomycetota</taxon>
        <taxon>Actinomycetes</taxon>
        <taxon>Micrococcales</taxon>
        <taxon>Microbacteriaceae</taxon>
        <taxon>Gryllotalpicola</taxon>
    </lineage>
</organism>
<feature type="transmembrane region" description="Helical" evidence="7">
    <location>
        <begin position="145"/>
        <end position="169"/>
    </location>
</feature>
<dbReference type="PROSITE" id="PS00456">
    <property type="entry name" value="NA_SOLUT_SYMP_1"/>
    <property type="match status" value="1"/>
</dbReference>
<feature type="transmembrane region" description="Helical" evidence="7">
    <location>
        <begin position="302"/>
        <end position="325"/>
    </location>
</feature>
<evidence type="ECO:0000256" key="7">
    <source>
        <dbReference type="SAM" id="Phobius"/>
    </source>
</evidence>
<feature type="transmembrane region" description="Helical" evidence="7">
    <location>
        <begin position="102"/>
        <end position="124"/>
    </location>
</feature>
<evidence type="ECO:0000256" key="4">
    <source>
        <dbReference type="ARBA" id="ARBA00022989"/>
    </source>
</evidence>
<reference evidence="8" key="1">
    <citation type="journal article" date="2014" name="Int. J. Syst. Evol. Microbiol.">
        <title>Complete genome of a new Firmicutes species belonging to the dominant human colonic microbiota ('Ruminococcus bicirculans') reveals two chromosomes and a selective capacity to utilize plant glucans.</title>
        <authorList>
            <consortium name="NISC Comparative Sequencing Program"/>
            <person name="Wegmann U."/>
            <person name="Louis P."/>
            <person name="Goesmann A."/>
            <person name="Henrissat B."/>
            <person name="Duncan S.H."/>
            <person name="Flint H.J."/>
        </authorList>
    </citation>
    <scope>NUCLEOTIDE SEQUENCE</scope>
    <source>
        <strain evidence="8">JCM 17590</strain>
    </source>
</reference>
<dbReference type="Gene3D" id="1.20.1730.10">
    <property type="entry name" value="Sodium/glucose cotransporter"/>
    <property type="match status" value="1"/>
</dbReference>
<accession>A0ABP7ZLQ2</accession>
<evidence type="ECO:0000256" key="1">
    <source>
        <dbReference type="ARBA" id="ARBA00004141"/>
    </source>
</evidence>
<dbReference type="RefSeq" id="WP_344792003.1">
    <property type="nucleotide sequence ID" value="NZ_BAABBV010000001.1"/>
</dbReference>
<evidence type="ECO:0000313" key="9">
    <source>
        <dbReference type="Proteomes" id="UP001415169"/>
    </source>
</evidence>
<feature type="transmembrane region" description="Helical" evidence="7">
    <location>
        <begin position="260"/>
        <end position="281"/>
    </location>
</feature>
<dbReference type="PANTHER" id="PTHR11819">
    <property type="entry name" value="SOLUTE CARRIER FAMILY 5"/>
    <property type="match status" value="1"/>
</dbReference>
<feature type="transmembrane region" description="Helical" evidence="7">
    <location>
        <begin position="435"/>
        <end position="457"/>
    </location>
</feature>
<dbReference type="PROSITE" id="PS50283">
    <property type="entry name" value="NA_SOLUT_SYMP_3"/>
    <property type="match status" value="1"/>
</dbReference>
<reference evidence="8" key="2">
    <citation type="submission" date="2023-12" db="EMBL/GenBank/DDBJ databases">
        <authorList>
            <person name="Sun Q."/>
            <person name="Inoue M."/>
        </authorList>
    </citation>
    <scope>NUCLEOTIDE SEQUENCE</scope>
    <source>
        <strain evidence="8">JCM 17590</strain>
    </source>
</reference>
<feature type="transmembrane region" description="Helical" evidence="7">
    <location>
        <begin position="407"/>
        <end position="429"/>
    </location>
</feature>
<feature type="transmembrane region" description="Helical" evidence="7">
    <location>
        <begin position="359"/>
        <end position="386"/>
    </location>
</feature>
<dbReference type="NCBIfam" id="TIGR00813">
    <property type="entry name" value="sss"/>
    <property type="match status" value="1"/>
</dbReference>
<dbReference type="EMBL" id="BAABBV010000001">
    <property type="protein sequence ID" value="GAA4163382.1"/>
    <property type="molecule type" value="Genomic_DNA"/>
</dbReference>
<dbReference type="Proteomes" id="UP001415169">
    <property type="component" value="Unassembled WGS sequence"/>
</dbReference>
<sequence length="577" mass="61133">MTSLGAHEATSVLSGPVLADAPLRLHAGVIDYILVATYFVLVLGIGFIARRSVSSSLDFLLSGRSLPAWVTGLAFMSANLGATELLGQSANGAQYGIQAVHYYWIGAIPAMVFLGLFMMPFFYGSKVRSVPEFLRRRYNPATQRFQAVLFAVASVLLAGVNLYAMAIVVNALLGWPLWVAIIVAGVVVLIYTLIGGLSASIYNEVLQFFVIVAAMVPITLVGLHKAGGWSGVKAKLLGSHQGSLLHAFPAHELTGIHNSFWSVIGVVLGLGFVTSFGYWTTNFTEVQRAFSAKDMSAARRTPLIAAFPKTLIALVIIIPGIIAAVTVPGIEKLNAGGTSNVQYNDVVPLLMQQLLPNGFLGVALAGLLASFMAGMAANVSSLNTVFTYDLWQGWLRPGKPDKHYLNVGRWVTVIGTLIAIGTAFIAGNFGNIMDYIQTLFSFFNVPLFAVFILGLLWKRATGHAGWAGLASGTAGAIVIFILNETGVIPISSQGSSYLGGGVALVLAIVVGVIVSLFSKPKPDSQLVGLVRGLVDQDALADAQGAGTVGVAWYRNVWVLGIGALVLAAACYIFFMFV</sequence>
<evidence type="ECO:0000313" key="8">
    <source>
        <dbReference type="EMBL" id="GAA4163382.1"/>
    </source>
</evidence>
<name>A0ABP7ZLQ2_9MICO</name>
<evidence type="ECO:0000256" key="3">
    <source>
        <dbReference type="ARBA" id="ARBA00022692"/>
    </source>
</evidence>
<feature type="transmembrane region" description="Helical" evidence="7">
    <location>
        <begin position="61"/>
        <end position="82"/>
    </location>
</feature>
<dbReference type="InterPro" id="IPR001734">
    <property type="entry name" value="Na/solute_symporter"/>
</dbReference>
<comment type="similarity">
    <text evidence="2 6">Belongs to the sodium:solute symporter (SSF) (TC 2.A.21) family.</text>
</comment>
<proteinExistence type="inferred from homology"/>
<keyword evidence="5 7" id="KW-0472">Membrane</keyword>
<gene>
    <name evidence="8" type="ORF">GCM10022286_23770</name>
</gene>
<comment type="subcellular location">
    <subcellularLocation>
        <location evidence="1">Membrane</location>
        <topology evidence="1">Multi-pass membrane protein</topology>
    </subcellularLocation>
</comment>
<protein>
    <submittedName>
        <fullName evidence="8">Sodium:solute symporter family protein</fullName>
    </submittedName>
</protein>
<feature type="transmembrane region" description="Helical" evidence="7">
    <location>
        <begin position="494"/>
        <end position="517"/>
    </location>
</feature>
<evidence type="ECO:0000256" key="6">
    <source>
        <dbReference type="RuleBase" id="RU362091"/>
    </source>
</evidence>
<feature type="transmembrane region" description="Helical" evidence="7">
    <location>
        <begin position="464"/>
        <end position="482"/>
    </location>
</feature>
<feature type="transmembrane region" description="Helical" evidence="7">
    <location>
        <begin position="29"/>
        <end position="49"/>
    </location>
</feature>
<dbReference type="InterPro" id="IPR018212">
    <property type="entry name" value="Na/solute_symporter_CS"/>
</dbReference>
<evidence type="ECO:0000256" key="2">
    <source>
        <dbReference type="ARBA" id="ARBA00006434"/>
    </source>
</evidence>
<dbReference type="CDD" id="cd11478">
    <property type="entry name" value="SLC5sbd_u2"/>
    <property type="match status" value="1"/>
</dbReference>
<feature type="transmembrane region" description="Helical" evidence="7">
    <location>
        <begin position="556"/>
        <end position="576"/>
    </location>
</feature>
<keyword evidence="4 7" id="KW-1133">Transmembrane helix</keyword>
<keyword evidence="9" id="KW-1185">Reference proteome</keyword>
<dbReference type="PANTHER" id="PTHR11819:SF195">
    <property type="entry name" value="SODIUM_GLUCOSE COTRANSPORTER 4"/>
    <property type="match status" value="1"/>
</dbReference>
<evidence type="ECO:0000256" key="5">
    <source>
        <dbReference type="ARBA" id="ARBA00023136"/>
    </source>
</evidence>